<organism evidence="1 2">
    <name type="scientific">Trifolium pratense</name>
    <name type="common">Red clover</name>
    <dbReference type="NCBI Taxonomy" id="57577"/>
    <lineage>
        <taxon>Eukaryota</taxon>
        <taxon>Viridiplantae</taxon>
        <taxon>Streptophyta</taxon>
        <taxon>Embryophyta</taxon>
        <taxon>Tracheophyta</taxon>
        <taxon>Spermatophyta</taxon>
        <taxon>Magnoliopsida</taxon>
        <taxon>eudicotyledons</taxon>
        <taxon>Gunneridae</taxon>
        <taxon>Pentapetalae</taxon>
        <taxon>rosids</taxon>
        <taxon>fabids</taxon>
        <taxon>Fabales</taxon>
        <taxon>Fabaceae</taxon>
        <taxon>Papilionoideae</taxon>
        <taxon>50 kb inversion clade</taxon>
        <taxon>NPAAA clade</taxon>
        <taxon>Hologalegina</taxon>
        <taxon>IRL clade</taxon>
        <taxon>Trifolieae</taxon>
        <taxon>Trifolium</taxon>
    </lineage>
</organism>
<dbReference type="Proteomes" id="UP000236291">
    <property type="component" value="Unassembled WGS sequence"/>
</dbReference>
<accession>A0A2K3KLM8</accession>
<evidence type="ECO:0000313" key="1">
    <source>
        <dbReference type="EMBL" id="PNX67176.1"/>
    </source>
</evidence>
<dbReference type="AlphaFoldDB" id="A0A2K3KLM8"/>
<dbReference type="EMBL" id="ASHM01101260">
    <property type="protein sequence ID" value="PNX67176.1"/>
    <property type="molecule type" value="Genomic_DNA"/>
</dbReference>
<reference evidence="1 2" key="2">
    <citation type="journal article" date="2017" name="Front. Plant Sci.">
        <title>Gene Classification and Mining of Molecular Markers Useful in Red Clover (Trifolium pratense) Breeding.</title>
        <authorList>
            <person name="Istvanek J."/>
            <person name="Dluhosova J."/>
            <person name="Dluhos P."/>
            <person name="Patkova L."/>
            <person name="Nedelnik J."/>
            <person name="Repkova J."/>
        </authorList>
    </citation>
    <scope>NUCLEOTIDE SEQUENCE [LARGE SCALE GENOMIC DNA]</scope>
    <source>
        <strain evidence="2">cv. Tatra</strain>
        <tissue evidence="1">Young leaves</tissue>
    </source>
</reference>
<reference evidence="1 2" key="1">
    <citation type="journal article" date="2014" name="Am. J. Bot.">
        <title>Genome assembly and annotation for red clover (Trifolium pratense; Fabaceae).</title>
        <authorList>
            <person name="Istvanek J."/>
            <person name="Jaros M."/>
            <person name="Krenek A."/>
            <person name="Repkova J."/>
        </authorList>
    </citation>
    <scope>NUCLEOTIDE SEQUENCE [LARGE SCALE GENOMIC DNA]</scope>
    <source>
        <strain evidence="2">cv. Tatra</strain>
        <tissue evidence="1">Young leaves</tissue>
    </source>
</reference>
<name>A0A2K3KLM8_TRIPR</name>
<protein>
    <submittedName>
        <fullName evidence="1">Putative sulfate transporter</fullName>
    </submittedName>
</protein>
<feature type="non-terminal residue" evidence="1">
    <location>
        <position position="136"/>
    </location>
</feature>
<proteinExistence type="predicted"/>
<feature type="non-terminal residue" evidence="1">
    <location>
        <position position="1"/>
    </location>
</feature>
<sequence length="136" mass="14747">HLMAINSIKGLSPALGPLYTHLIAICKVHNPPPLQQGLSRANVGAVAHSDQEDLVKKAESAKGVAKSENKVEQLKDAVKDRKVFMRSYKSKPDDTEWAYKGVVATVINGESLSVVQNRIMDAGFIDLILIPMGADK</sequence>
<evidence type="ECO:0000313" key="2">
    <source>
        <dbReference type="Proteomes" id="UP000236291"/>
    </source>
</evidence>
<gene>
    <name evidence="1" type="ORF">L195_g055485</name>
</gene>
<comment type="caution">
    <text evidence="1">The sequence shown here is derived from an EMBL/GenBank/DDBJ whole genome shotgun (WGS) entry which is preliminary data.</text>
</comment>